<gene>
    <name evidence="1" type="ORF">METZ01_LOCUS436501</name>
</gene>
<sequence>VSLPYPIINLVGAIYIPTKDARVESNLAQNDGASTNLAQQSPPYDLSASHAEKSSYELGKLLILSGAAWTVIRHPQFSQ</sequence>
<dbReference type="EMBL" id="UINC01176495">
    <property type="protein sequence ID" value="SVD83647.1"/>
    <property type="molecule type" value="Genomic_DNA"/>
</dbReference>
<name>A0A382YK27_9ZZZZ</name>
<reference evidence="1" key="1">
    <citation type="submission" date="2018-05" db="EMBL/GenBank/DDBJ databases">
        <authorList>
            <person name="Lanie J.A."/>
            <person name="Ng W.-L."/>
            <person name="Kazmierczak K.M."/>
            <person name="Andrzejewski T.M."/>
            <person name="Davidsen T.M."/>
            <person name="Wayne K.J."/>
            <person name="Tettelin H."/>
            <person name="Glass J.I."/>
            <person name="Rusch D."/>
            <person name="Podicherti R."/>
            <person name="Tsui H.-C.T."/>
            <person name="Winkler M.E."/>
        </authorList>
    </citation>
    <scope>NUCLEOTIDE SEQUENCE</scope>
</reference>
<dbReference type="AlphaFoldDB" id="A0A382YK27"/>
<evidence type="ECO:0000313" key="1">
    <source>
        <dbReference type="EMBL" id="SVD83647.1"/>
    </source>
</evidence>
<accession>A0A382YK27</accession>
<protein>
    <submittedName>
        <fullName evidence="1">Uncharacterized protein</fullName>
    </submittedName>
</protein>
<proteinExistence type="predicted"/>
<organism evidence="1">
    <name type="scientific">marine metagenome</name>
    <dbReference type="NCBI Taxonomy" id="408172"/>
    <lineage>
        <taxon>unclassified sequences</taxon>
        <taxon>metagenomes</taxon>
        <taxon>ecological metagenomes</taxon>
    </lineage>
</organism>
<feature type="non-terminal residue" evidence="1">
    <location>
        <position position="1"/>
    </location>
</feature>